<dbReference type="GO" id="GO:0019290">
    <property type="term" value="P:siderophore biosynthetic process"/>
    <property type="evidence" value="ECO:0007669"/>
    <property type="project" value="TreeGrafter"/>
</dbReference>
<gene>
    <name evidence="2" type="ORF">DD559_06535</name>
</gene>
<dbReference type="OrthoDB" id="7584480at2"/>
<dbReference type="InterPro" id="IPR037407">
    <property type="entry name" value="MLP_fam"/>
</dbReference>
<evidence type="ECO:0000313" key="3">
    <source>
        <dbReference type="Proteomes" id="UP000245890"/>
    </source>
</evidence>
<dbReference type="SMART" id="SM00923">
    <property type="entry name" value="MbtH"/>
    <property type="match status" value="1"/>
</dbReference>
<organism evidence="2 3">
    <name type="scientific">Sphingomonas pokkalii</name>
    <dbReference type="NCBI Taxonomy" id="2175090"/>
    <lineage>
        <taxon>Bacteria</taxon>
        <taxon>Pseudomonadati</taxon>
        <taxon>Pseudomonadota</taxon>
        <taxon>Alphaproteobacteria</taxon>
        <taxon>Sphingomonadales</taxon>
        <taxon>Sphingomonadaceae</taxon>
        <taxon>Sphingomonas</taxon>
    </lineage>
</organism>
<proteinExistence type="predicted"/>
<feature type="domain" description="MbtH-like" evidence="1">
    <location>
        <begin position="1"/>
        <end position="49"/>
    </location>
</feature>
<dbReference type="Pfam" id="PF03621">
    <property type="entry name" value="MbtH"/>
    <property type="match status" value="1"/>
</dbReference>
<comment type="caution">
    <text evidence="2">The sequence shown here is derived from an EMBL/GenBank/DDBJ whole genome shotgun (WGS) entry which is preliminary data.</text>
</comment>
<dbReference type="InterPro" id="IPR038020">
    <property type="entry name" value="MbtH-like_sf"/>
</dbReference>
<evidence type="ECO:0000259" key="1">
    <source>
        <dbReference type="SMART" id="SM00923"/>
    </source>
</evidence>
<name>A0A2U0SJ57_9SPHN</name>
<evidence type="ECO:0000313" key="2">
    <source>
        <dbReference type="EMBL" id="PVX31370.1"/>
    </source>
</evidence>
<protein>
    <recommendedName>
        <fullName evidence="1">MbtH-like domain-containing protein</fullName>
    </recommendedName>
</protein>
<keyword evidence="3" id="KW-1185">Reference proteome</keyword>
<dbReference type="GO" id="GO:0005829">
    <property type="term" value="C:cytosol"/>
    <property type="evidence" value="ECO:0007669"/>
    <property type="project" value="TreeGrafter"/>
</dbReference>
<dbReference type="SUPFAM" id="SSF160582">
    <property type="entry name" value="MbtH-like"/>
    <property type="match status" value="1"/>
</dbReference>
<dbReference type="AlphaFoldDB" id="A0A2U0SJ57"/>
<dbReference type="InterPro" id="IPR005153">
    <property type="entry name" value="MbtH-like_dom"/>
</dbReference>
<accession>A0A2U0SJ57</accession>
<sequence length="59" mass="6169">MTIDGDWFAVVRNGEGAYAIWPAGQPVPAGWSATGHEGDADSCSGYVDAHWTAMQSRGG</sequence>
<dbReference type="Proteomes" id="UP000245890">
    <property type="component" value="Unassembled WGS sequence"/>
</dbReference>
<dbReference type="Gene3D" id="3.90.820.10">
    <property type="entry name" value="Structural Genomics, Unknown Function 30-nov-00 1gh9 Mol_id"/>
    <property type="match status" value="1"/>
</dbReference>
<dbReference type="PANTHER" id="PTHR38444">
    <property type="entry name" value="ENTEROBACTIN BIOSYNTHESIS PROTEIN YBDZ"/>
    <property type="match status" value="1"/>
</dbReference>
<dbReference type="PANTHER" id="PTHR38444:SF1">
    <property type="entry name" value="ENTEROBACTIN BIOSYNTHESIS PROTEIN YBDZ"/>
    <property type="match status" value="1"/>
</dbReference>
<dbReference type="EMBL" id="QENQ01000001">
    <property type="protein sequence ID" value="PVX31370.1"/>
    <property type="molecule type" value="Genomic_DNA"/>
</dbReference>
<reference evidence="2 3" key="1">
    <citation type="submission" date="2018-05" db="EMBL/GenBank/DDBJ databases">
        <title>Description of Sphingomonas pokkalii sp nov, isolated from the rhizosphere of saline tolerant pokkali rice and its draft genome analysis.</title>
        <authorList>
            <person name="Menon R."/>
            <person name="Kumari S."/>
            <person name="Rameshkumar N."/>
        </authorList>
    </citation>
    <scope>NUCLEOTIDE SEQUENCE [LARGE SCALE GENOMIC DNA]</scope>
    <source>
        <strain evidence="2 3">L3B27</strain>
    </source>
</reference>